<evidence type="ECO:0000256" key="4">
    <source>
        <dbReference type="ARBA" id="ARBA00022989"/>
    </source>
</evidence>
<evidence type="ECO:0000256" key="6">
    <source>
        <dbReference type="SAM" id="MobiDB-lite"/>
    </source>
</evidence>
<feature type="transmembrane region" description="Helical" evidence="7">
    <location>
        <begin position="230"/>
        <end position="256"/>
    </location>
</feature>
<feature type="transmembrane region" description="Helical" evidence="7">
    <location>
        <begin position="299"/>
        <end position="329"/>
    </location>
</feature>
<accession>A0A7Y2M057</accession>
<name>A0A7Y2M057_9MICO</name>
<dbReference type="Proteomes" id="UP000543598">
    <property type="component" value="Unassembled WGS sequence"/>
</dbReference>
<evidence type="ECO:0000256" key="1">
    <source>
        <dbReference type="ARBA" id="ARBA00004651"/>
    </source>
</evidence>
<comment type="subcellular location">
    <subcellularLocation>
        <location evidence="1">Cell membrane</location>
        <topology evidence="1">Multi-pass membrane protein</topology>
    </subcellularLocation>
</comment>
<evidence type="ECO:0000313" key="9">
    <source>
        <dbReference type="Proteomes" id="UP000543598"/>
    </source>
</evidence>
<reference evidence="8 9" key="1">
    <citation type="submission" date="2020-05" db="EMBL/GenBank/DDBJ databases">
        <title>MicrobeNet Type strains.</title>
        <authorList>
            <person name="Nicholson A.C."/>
        </authorList>
    </citation>
    <scope>NUCLEOTIDE SEQUENCE [LARGE SCALE GENOMIC DNA]</scope>
    <source>
        <strain evidence="8 9">JCM 14282</strain>
    </source>
</reference>
<keyword evidence="9" id="KW-1185">Reference proteome</keyword>
<dbReference type="PANTHER" id="PTHR30213:SF1">
    <property type="entry name" value="INNER MEMBRANE PROTEIN YHJD"/>
    <property type="match status" value="1"/>
</dbReference>
<keyword evidence="2" id="KW-1003">Cell membrane</keyword>
<comment type="caution">
    <text evidence="8">The sequence shown here is derived from an EMBL/GenBank/DDBJ whole genome shotgun (WGS) entry which is preliminary data.</text>
</comment>
<proteinExistence type="predicted"/>
<dbReference type="InterPro" id="IPR017039">
    <property type="entry name" value="Virul_fac_BrkB"/>
</dbReference>
<dbReference type="Pfam" id="PF03631">
    <property type="entry name" value="Virul_fac_BrkB"/>
    <property type="match status" value="1"/>
</dbReference>
<keyword evidence="4 7" id="KW-1133">Transmembrane helix</keyword>
<feature type="transmembrane region" description="Helical" evidence="7">
    <location>
        <begin position="268"/>
        <end position="293"/>
    </location>
</feature>
<dbReference type="PANTHER" id="PTHR30213">
    <property type="entry name" value="INNER MEMBRANE PROTEIN YHJD"/>
    <property type="match status" value="1"/>
</dbReference>
<sequence>MSQSPGEARKPRDEAAAARAEEETLRERWEATQLALRERFDAPIVLATEITQKTLAWFPIRVWRHFLQHNGFLLAASISYQSLFAIFAVIYFAFAAVGIWLGASEAAITGLIDLINRYIPGLISDDGLVHPDQVTAVATGSSGVLAITGAIAFVVAIWTAIGFVTFTRRAVRDIFGLPFDRRNYFILKTRDFVAALAFGVALVLGALLGYTASGALDFVLTVLGLTDRSFWFQVLIKLLSFAVAFAINSAALAGLFRFLTGTTLTWRTIWPGSLLGGAAIAVLQVGVGLLFLYTPSNPLLATFSVLVGFLLWFRLIGIVILVAASWIAVAARDRDIPIAAVSEAERLAAEHRALVTAAHVRVRTAQEARDAAPWYRRWSAERAVRDAEDELAQVEATLQTAPVRKGSLFE</sequence>
<evidence type="ECO:0000256" key="3">
    <source>
        <dbReference type="ARBA" id="ARBA00022692"/>
    </source>
</evidence>
<dbReference type="RefSeq" id="WP_167038820.1">
    <property type="nucleotide sequence ID" value="NZ_BAAANA010000001.1"/>
</dbReference>
<feature type="region of interest" description="Disordered" evidence="6">
    <location>
        <begin position="1"/>
        <end position="24"/>
    </location>
</feature>
<keyword evidence="5 7" id="KW-0472">Membrane</keyword>
<evidence type="ECO:0000256" key="2">
    <source>
        <dbReference type="ARBA" id="ARBA00022475"/>
    </source>
</evidence>
<keyword evidence="3 7" id="KW-0812">Transmembrane</keyword>
<feature type="transmembrane region" description="Helical" evidence="7">
    <location>
        <begin position="83"/>
        <end position="103"/>
    </location>
</feature>
<gene>
    <name evidence="8" type="ORF">HLA99_05760</name>
</gene>
<evidence type="ECO:0000256" key="7">
    <source>
        <dbReference type="SAM" id="Phobius"/>
    </source>
</evidence>
<feature type="compositionally biased region" description="Basic and acidic residues" evidence="6">
    <location>
        <begin position="7"/>
        <end position="24"/>
    </location>
</feature>
<feature type="transmembrane region" description="Helical" evidence="7">
    <location>
        <begin position="144"/>
        <end position="171"/>
    </location>
</feature>
<feature type="transmembrane region" description="Helical" evidence="7">
    <location>
        <begin position="192"/>
        <end position="210"/>
    </location>
</feature>
<evidence type="ECO:0000313" key="8">
    <source>
        <dbReference type="EMBL" id="NNH03354.1"/>
    </source>
</evidence>
<organism evidence="8 9">
    <name type="scientific">Microbacterium ulmi</name>
    <dbReference type="NCBI Taxonomy" id="179095"/>
    <lineage>
        <taxon>Bacteria</taxon>
        <taxon>Bacillati</taxon>
        <taxon>Actinomycetota</taxon>
        <taxon>Actinomycetes</taxon>
        <taxon>Micrococcales</taxon>
        <taxon>Microbacteriaceae</taxon>
        <taxon>Microbacterium</taxon>
    </lineage>
</organism>
<dbReference type="GO" id="GO:0005886">
    <property type="term" value="C:plasma membrane"/>
    <property type="evidence" value="ECO:0007669"/>
    <property type="project" value="UniProtKB-SubCell"/>
</dbReference>
<dbReference type="EMBL" id="JABEMB010000005">
    <property type="protein sequence ID" value="NNH03354.1"/>
    <property type="molecule type" value="Genomic_DNA"/>
</dbReference>
<dbReference type="AlphaFoldDB" id="A0A7Y2M057"/>
<evidence type="ECO:0000256" key="5">
    <source>
        <dbReference type="ARBA" id="ARBA00023136"/>
    </source>
</evidence>
<protein>
    <submittedName>
        <fullName evidence="8">YihY/virulence factor BrkB family protein</fullName>
    </submittedName>
</protein>